<evidence type="ECO:0000313" key="14">
    <source>
        <dbReference type="Proteomes" id="UP000295301"/>
    </source>
</evidence>
<evidence type="ECO:0000256" key="2">
    <source>
        <dbReference type="ARBA" id="ARBA00009765"/>
    </source>
</evidence>
<protein>
    <submittedName>
        <fullName evidence="13">Zinc transporter ZntB</fullName>
    </submittedName>
</protein>
<dbReference type="SUPFAM" id="SSF143865">
    <property type="entry name" value="CorA soluble domain-like"/>
    <property type="match status" value="1"/>
</dbReference>
<dbReference type="OrthoDB" id="9803484at2"/>
<feature type="coiled-coil region" evidence="11">
    <location>
        <begin position="224"/>
        <end position="251"/>
    </location>
</feature>
<keyword evidence="5" id="KW-0997">Cell inner membrane</keyword>
<dbReference type="GO" id="GO:0015087">
    <property type="term" value="F:cobalt ion transmembrane transporter activity"/>
    <property type="evidence" value="ECO:0007669"/>
    <property type="project" value="TreeGrafter"/>
</dbReference>
<evidence type="ECO:0000313" key="13">
    <source>
        <dbReference type="EMBL" id="TDK49672.1"/>
    </source>
</evidence>
<accession>A0A4R5VBR3</accession>
<keyword evidence="10 12" id="KW-0472">Membrane</keyword>
<dbReference type="EMBL" id="SMUV01000061">
    <property type="protein sequence ID" value="TDK49672.1"/>
    <property type="molecule type" value="Genomic_DNA"/>
</dbReference>
<evidence type="ECO:0000256" key="7">
    <source>
        <dbReference type="ARBA" id="ARBA00022833"/>
    </source>
</evidence>
<proteinExistence type="inferred from homology"/>
<dbReference type="Proteomes" id="UP000295301">
    <property type="component" value="Unassembled WGS sequence"/>
</dbReference>
<dbReference type="Gene3D" id="1.20.58.340">
    <property type="entry name" value="Magnesium transport protein CorA, transmembrane region"/>
    <property type="match status" value="2"/>
</dbReference>
<dbReference type="GO" id="GO:0015095">
    <property type="term" value="F:magnesium ion transmembrane transporter activity"/>
    <property type="evidence" value="ECO:0007669"/>
    <property type="project" value="TreeGrafter"/>
</dbReference>
<dbReference type="GO" id="GO:0000287">
    <property type="term" value="F:magnesium ion binding"/>
    <property type="evidence" value="ECO:0007669"/>
    <property type="project" value="TreeGrafter"/>
</dbReference>
<dbReference type="InterPro" id="IPR045863">
    <property type="entry name" value="CorA_TM1_TM2"/>
</dbReference>
<keyword evidence="14" id="KW-1185">Reference proteome</keyword>
<dbReference type="Gene3D" id="3.30.460.20">
    <property type="entry name" value="CorA soluble domain-like"/>
    <property type="match status" value="1"/>
</dbReference>
<keyword evidence="11" id="KW-0175">Coiled coil</keyword>
<dbReference type="AlphaFoldDB" id="A0A4R5VBR3"/>
<evidence type="ECO:0000256" key="11">
    <source>
        <dbReference type="SAM" id="Coils"/>
    </source>
</evidence>
<gene>
    <name evidence="13" type="ORF">E1832_08765</name>
</gene>
<dbReference type="Pfam" id="PF01544">
    <property type="entry name" value="CorA"/>
    <property type="match status" value="1"/>
</dbReference>
<dbReference type="SUPFAM" id="SSF144083">
    <property type="entry name" value="Magnesium transport protein CorA, transmembrane region"/>
    <property type="match status" value="1"/>
</dbReference>
<evidence type="ECO:0000256" key="10">
    <source>
        <dbReference type="ARBA" id="ARBA00023136"/>
    </source>
</evidence>
<reference evidence="13 14" key="1">
    <citation type="submission" date="2019-03" db="EMBL/GenBank/DDBJ databases">
        <title>Ruegeria lutea sp. nov., a novel strain, isolated from marine sediment, the Masan Bay, South Korea.</title>
        <authorList>
            <person name="Kim J."/>
            <person name="Kim D.-Y."/>
            <person name="Lee S.-S."/>
        </authorList>
    </citation>
    <scope>NUCLEOTIDE SEQUENCE [LARGE SCALE GENOMIC DNA]</scope>
    <source>
        <strain evidence="13 14">318-1</strain>
    </source>
</reference>
<sequence>MDEIRIYGFDGTGGVQRLAPEQKTVRDPVPPGGGFVWAHVDGASEAGRTWLEAAGLDRHEIEALLAEETRPRCTLHEDIALMNLRGVNLNPGAEPEDMISVRLFVSAGMMISVQMRTLQALVDLMTALDRGQGSTTPGDLIARLALRLADRAEPVVAALNERADRLEDAMEEEGRGDSAMRADLADIRRTSIVMRRYMFPQRDALSTLEIEDLDWLTQRDRSRLREATERVTRLAEELDALRDRAQVVHDQILDIRAEAMNRQMLVLSVVAAVFLPMGLVTGLLGINVGGIPGAAWPGAFWAVCALLLAIGAGQIWLFRRMGLFPR</sequence>
<keyword evidence="3" id="KW-0813">Transport</keyword>
<keyword evidence="7" id="KW-0862">Zinc</keyword>
<keyword evidence="8 12" id="KW-1133">Transmembrane helix</keyword>
<organism evidence="13 14">
    <name type="scientific">Antarcticimicrobium luteum</name>
    <dbReference type="NCBI Taxonomy" id="2547397"/>
    <lineage>
        <taxon>Bacteria</taxon>
        <taxon>Pseudomonadati</taxon>
        <taxon>Pseudomonadota</taxon>
        <taxon>Alphaproteobacteria</taxon>
        <taxon>Rhodobacterales</taxon>
        <taxon>Paracoccaceae</taxon>
        <taxon>Antarcticimicrobium</taxon>
    </lineage>
</organism>
<keyword evidence="6 12" id="KW-0812">Transmembrane</keyword>
<dbReference type="GO" id="GO:0005886">
    <property type="term" value="C:plasma membrane"/>
    <property type="evidence" value="ECO:0007669"/>
    <property type="project" value="UniProtKB-SubCell"/>
</dbReference>
<dbReference type="CDD" id="cd12833">
    <property type="entry name" value="ZntB-like_1"/>
    <property type="match status" value="1"/>
</dbReference>
<dbReference type="GO" id="GO:0050897">
    <property type="term" value="F:cobalt ion binding"/>
    <property type="evidence" value="ECO:0007669"/>
    <property type="project" value="TreeGrafter"/>
</dbReference>
<dbReference type="InterPro" id="IPR045861">
    <property type="entry name" value="CorA_cytoplasmic_dom"/>
</dbReference>
<evidence type="ECO:0000256" key="4">
    <source>
        <dbReference type="ARBA" id="ARBA00022475"/>
    </source>
</evidence>
<comment type="subcellular location">
    <subcellularLocation>
        <location evidence="1">Cell membrane</location>
        <topology evidence="1">Multi-pass membrane protein</topology>
    </subcellularLocation>
</comment>
<dbReference type="RefSeq" id="WP_133359361.1">
    <property type="nucleotide sequence ID" value="NZ_SMUV01000061.1"/>
</dbReference>
<feature type="transmembrane region" description="Helical" evidence="12">
    <location>
        <begin position="265"/>
        <end position="286"/>
    </location>
</feature>
<keyword evidence="4" id="KW-1003">Cell membrane</keyword>
<evidence type="ECO:0000256" key="5">
    <source>
        <dbReference type="ARBA" id="ARBA00022519"/>
    </source>
</evidence>
<evidence type="ECO:0000256" key="9">
    <source>
        <dbReference type="ARBA" id="ARBA00023065"/>
    </source>
</evidence>
<evidence type="ECO:0000256" key="3">
    <source>
        <dbReference type="ARBA" id="ARBA00022448"/>
    </source>
</evidence>
<comment type="similarity">
    <text evidence="2">Belongs to the CorA metal ion transporter (MIT) (TC 1.A.35) family.</text>
</comment>
<evidence type="ECO:0000256" key="6">
    <source>
        <dbReference type="ARBA" id="ARBA00022692"/>
    </source>
</evidence>
<feature type="transmembrane region" description="Helical" evidence="12">
    <location>
        <begin position="298"/>
        <end position="318"/>
    </location>
</feature>
<name>A0A4R5VBR3_9RHOB</name>
<evidence type="ECO:0000256" key="1">
    <source>
        <dbReference type="ARBA" id="ARBA00004651"/>
    </source>
</evidence>
<dbReference type="PANTHER" id="PTHR46494">
    <property type="entry name" value="CORA FAMILY METAL ION TRANSPORTER (EUROFUNG)"/>
    <property type="match status" value="1"/>
</dbReference>
<evidence type="ECO:0000256" key="12">
    <source>
        <dbReference type="SAM" id="Phobius"/>
    </source>
</evidence>
<keyword evidence="9" id="KW-0406">Ion transport</keyword>
<comment type="caution">
    <text evidence="13">The sequence shown here is derived from an EMBL/GenBank/DDBJ whole genome shotgun (WGS) entry which is preliminary data.</text>
</comment>
<dbReference type="PANTHER" id="PTHR46494:SF3">
    <property type="entry name" value="ZINC TRANSPORT PROTEIN ZNTB"/>
    <property type="match status" value="1"/>
</dbReference>
<evidence type="ECO:0000256" key="8">
    <source>
        <dbReference type="ARBA" id="ARBA00022989"/>
    </source>
</evidence>
<dbReference type="InterPro" id="IPR002523">
    <property type="entry name" value="MgTranspt_CorA/ZnTranspt_ZntB"/>
</dbReference>